<dbReference type="Pfam" id="PF14559">
    <property type="entry name" value="TPR_19"/>
    <property type="match status" value="1"/>
</dbReference>
<dbReference type="GO" id="GO:0016887">
    <property type="term" value="F:ATP hydrolysis activity"/>
    <property type="evidence" value="ECO:0007669"/>
    <property type="project" value="InterPro"/>
</dbReference>
<evidence type="ECO:0000256" key="5">
    <source>
        <dbReference type="SAM" id="MobiDB-lite"/>
    </source>
</evidence>
<dbReference type="Gene3D" id="1.10.8.60">
    <property type="match status" value="1"/>
</dbReference>
<gene>
    <name evidence="7" type="ORF">J1792_16670</name>
</gene>
<dbReference type="Pfam" id="PF00004">
    <property type="entry name" value="AAA"/>
    <property type="match status" value="1"/>
</dbReference>
<evidence type="ECO:0000256" key="3">
    <source>
        <dbReference type="ARBA" id="ARBA00023054"/>
    </source>
</evidence>
<dbReference type="FunFam" id="3.40.50.300:FF:001025">
    <property type="entry name" value="ATPase family, AAA domain-containing 2B"/>
    <property type="match status" value="1"/>
</dbReference>
<evidence type="ECO:0000259" key="6">
    <source>
        <dbReference type="SMART" id="SM00382"/>
    </source>
</evidence>
<dbReference type="InterPro" id="IPR027417">
    <property type="entry name" value="P-loop_NTPase"/>
</dbReference>
<dbReference type="Gene3D" id="1.25.40.10">
    <property type="entry name" value="Tetratricopeptide repeat domain"/>
    <property type="match status" value="1"/>
</dbReference>
<dbReference type="Proteomes" id="UP000664781">
    <property type="component" value="Unassembled WGS sequence"/>
</dbReference>
<sequence length="468" mass="50222">MPDESPLLKSLRAAVDAAPDDVPLRLHFAELLLGQGRQQEAITQLAAALQREPGNAEAQALMGRAVAPAVTPPATLPQPSAPQDPAQDSTPAPAPASAPSPAPGGSGRYDWQRAEDELSAVVPPRFVRSVTEETTEARTEQSTQSPQSPAGPSGPQSPLPAQDRPTGPYDDDTSSPWDVESGTLALADVGGMHEVKERLEAAFLAPMRNPELRRLYGKSLGGGLLMYGPPGCGKTYIARAVAGELGARFMSVSISDVLDMWMGNSERNLRQLFETARRNAPCVLFLDELDALGAKRSQIRHTGMRTTVNQLLTELDGVSGSADDGVFVLAATNHPWDVDTALRRPGRLDRMLLVLPPDQPAREAILRHHLKDRPVAGIDLAKLAKRTDGFSGADLKHLCESAAERALMDSVRTGEARMIGMADFTAVLGQVRPSTGPWFASARNVAQFANEGGAYDELLVYLKKRKML</sequence>
<dbReference type="PANTHER" id="PTHR23077">
    <property type="entry name" value="AAA-FAMILY ATPASE"/>
    <property type="match status" value="1"/>
</dbReference>
<dbReference type="Gene3D" id="3.40.50.300">
    <property type="entry name" value="P-loop containing nucleotide triphosphate hydrolases"/>
    <property type="match status" value="1"/>
</dbReference>
<dbReference type="SMART" id="SM00382">
    <property type="entry name" value="AAA"/>
    <property type="match status" value="1"/>
</dbReference>
<feature type="compositionally biased region" description="Pro residues" evidence="5">
    <location>
        <begin position="70"/>
        <end position="82"/>
    </location>
</feature>
<dbReference type="InterPro" id="IPR011990">
    <property type="entry name" value="TPR-like_helical_dom_sf"/>
</dbReference>
<dbReference type="InterPro" id="IPR003960">
    <property type="entry name" value="ATPase_AAA_CS"/>
</dbReference>
<dbReference type="PROSITE" id="PS00674">
    <property type="entry name" value="AAA"/>
    <property type="match status" value="1"/>
</dbReference>
<dbReference type="Pfam" id="PF17862">
    <property type="entry name" value="AAA_lid_3"/>
    <property type="match status" value="1"/>
</dbReference>
<keyword evidence="2 4" id="KW-0067">ATP-binding</keyword>
<dbReference type="EMBL" id="JAFMOF010000002">
    <property type="protein sequence ID" value="MBO0654349.1"/>
    <property type="molecule type" value="Genomic_DNA"/>
</dbReference>
<feature type="domain" description="AAA+ ATPase" evidence="6">
    <location>
        <begin position="220"/>
        <end position="358"/>
    </location>
</feature>
<keyword evidence="1 4" id="KW-0547">Nucleotide-binding</keyword>
<comment type="caution">
    <text evidence="7">The sequence shown here is derived from an EMBL/GenBank/DDBJ whole genome shotgun (WGS) entry which is preliminary data.</text>
</comment>
<reference evidence="7" key="1">
    <citation type="submission" date="2021-03" db="EMBL/GenBank/DDBJ databases">
        <title>Streptomyces strains.</title>
        <authorList>
            <person name="Lund M.B."/>
            <person name="Toerring T."/>
        </authorList>
    </citation>
    <scope>NUCLEOTIDE SEQUENCE</scope>
    <source>
        <strain evidence="7">JCM 4242</strain>
    </source>
</reference>
<dbReference type="InterPro" id="IPR041569">
    <property type="entry name" value="AAA_lid_3"/>
</dbReference>
<feature type="compositionally biased region" description="Low complexity" evidence="5">
    <location>
        <begin position="141"/>
        <end position="162"/>
    </location>
</feature>
<dbReference type="GO" id="GO:0005524">
    <property type="term" value="F:ATP binding"/>
    <property type="evidence" value="ECO:0007669"/>
    <property type="project" value="UniProtKB-KW"/>
</dbReference>
<feature type="compositionally biased region" description="Pro residues" evidence="5">
    <location>
        <begin position="92"/>
        <end position="102"/>
    </location>
</feature>
<protein>
    <submittedName>
        <fullName evidence="7">Tetratricopeptide repeat protein</fullName>
    </submittedName>
</protein>
<dbReference type="SUPFAM" id="SSF48452">
    <property type="entry name" value="TPR-like"/>
    <property type="match status" value="1"/>
</dbReference>
<evidence type="ECO:0000313" key="7">
    <source>
        <dbReference type="EMBL" id="MBO0654349.1"/>
    </source>
</evidence>
<dbReference type="InterPro" id="IPR003959">
    <property type="entry name" value="ATPase_AAA_core"/>
</dbReference>
<comment type="similarity">
    <text evidence="4">Belongs to the AAA ATPase family.</text>
</comment>
<dbReference type="RefSeq" id="WP_207247589.1">
    <property type="nucleotide sequence ID" value="NZ_JAFMOF010000002.1"/>
</dbReference>
<dbReference type="AlphaFoldDB" id="A0A939FP85"/>
<name>A0A939FP85_9ACTN</name>
<organism evidence="7 8">
    <name type="scientific">Streptomyces triculaminicus</name>
    <dbReference type="NCBI Taxonomy" id="2816232"/>
    <lineage>
        <taxon>Bacteria</taxon>
        <taxon>Bacillati</taxon>
        <taxon>Actinomycetota</taxon>
        <taxon>Actinomycetes</taxon>
        <taxon>Kitasatosporales</taxon>
        <taxon>Streptomycetaceae</taxon>
        <taxon>Streptomyces</taxon>
    </lineage>
</organism>
<keyword evidence="3" id="KW-0175">Coiled coil</keyword>
<dbReference type="PANTHER" id="PTHR23077:SF171">
    <property type="entry name" value="NUCLEAR VALOSIN-CONTAINING PROTEIN-LIKE"/>
    <property type="match status" value="1"/>
</dbReference>
<evidence type="ECO:0000313" key="8">
    <source>
        <dbReference type="Proteomes" id="UP000664781"/>
    </source>
</evidence>
<accession>A0A939FP85</accession>
<dbReference type="InterPro" id="IPR003593">
    <property type="entry name" value="AAA+_ATPase"/>
</dbReference>
<feature type="region of interest" description="Disordered" evidence="5">
    <location>
        <begin position="70"/>
        <end position="179"/>
    </location>
</feature>
<proteinExistence type="inferred from homology"/>
<evidence type="ECO:0000256" key="1">
    <source>
        <dbReference type="ARBA" id="ARBA00022741"/>
    </source>
</evidence>
<dbReference type="InterPro" id="IPR050168">
    <property type="entry name" value="AAA_ATPase_domain"/>
</dbReference>
<evidence type="ECO:0000256" key="4">
    <source>
        <dbReference type="RuleBase" id="RU003651"/>
    </source>
</evidence>
<dbReference type="SUPFAM" id="SSF52540">
    <property type="entry name" value="P-loop containing nucleoside triphosphate hydrolases"/>
    <property type="match status" value="1"/>
</dbReference>
<keyword evidence="8" id="KW-1185">Reference proteome</keyword>
<evidence type="ECO:0000256" key="2">
    <source>
        <dbReference type="ARBA" id="ARBA00022840"/>
    </source>
</evidence>